<dbReference type="Proteomes" id="UP000664940">
    <property type="component" value="Unassembled WGS sequence"/>
</dbReference>
<dbReference type="AlphaFoldDB" id="A0A834ESX7"/>
<name>A0A834ESX7_9CHIR</name>
<proteinExistence type="predicted"/>
<evidence type="ECO:0000313" key="2">
    <source>
        <dbReference type="Proteomes" id="UP000664940"/>
    </source>
</evidence>
<accession>A0A834ESX7</accession>
<reference evidence="1 2" key="1">
    <citation type="journal article" date="2020" name="Nature">
        <title>Six reference-quality genomes reveal evolution of bat adaptations.</title>
        <authorList>
            <person name="Jebb D."/>
            <person name="Huang Z."/>
            <person name="Pippel M."/>
            <person name="Hughes G.M."/>
            <person name="Lavrichenko K."/>
            <person name="Devanna P."/>
            <person name="Winkler S."/>
            <person name="Jermiin L.S."/>
            <person name="Skirmuntt E.C."/>
            <person name="Katzourakis A."/>
            <person name="Burkitt-Gray L."/>
            <person name="Ray D.A."/>
            <person name="Sullivan K.A.M."/>
            <person name="Roscito J.G."/>
            <person name="Kirilenko B.M."/>
            <person name="Davalos L.M."/>
            <person name="Corthals A.P."/>
            <person name="Power M.L."/>
            <person name="Jones G."/>
            <person name="Ransome R.D."/>
            <person name="Dechmann D.K.N."/>
            <person name="Locatelli A.G."/>
            <person name="Puechmaille S.J."/>
            <person name="Fedrigo O."/>
            <person name="Jarvis E.D."/>
            <person name="Hiller M."/>
            <person name="Vernes S.C."/>
            <person name="Myers E.W."/>
            <person name="Teeling E.C."/>
        </authorList>
    </citation>
    <scope>NUCLEOTIDE SEQUENCE [LARGE SCALE GENOMIC DNA]</scope>
    <source>
        <strain evidence="1">Bat1K_MPI-CBG_1</strain>
    </source>
</reference>
<protein>
    <submittedName>
        <fullName evidence="1">Uncharacterized protein</fullName>
    </submittedName>
</protein>
<sequence length="124" mass="13758">MQKLSQCHLLNNVLSVFPIYLRCHFYHITKLHVLGYTWTICPVPLICLSPPGRTNSLNTKGVKVCYPKICHFGVRIALNGKQLPPLSSPFLSKNKTLISICKRVSLSPVPGTGGQLNPPETVHQ</sequence>
<organism evidence="1 2">
    <name type="scientific">Phyllostomus discolor</name>
    <name type="common">pale spear-nosed bat</name>
    <dbReference type="NCBI Taxonomy" id="89673"/>
    <lineage>
        <taxon>Eukaryota</taxon>
        <taxon>Metazoa</taxon>
        <taxon>Chordata</taxon>
        <taxon>Craniata</taxon>
        <taxon>Vertebrata</taxon>
        <taxon>Euteleostomi</taxon>
        <taxon>Mammalia</taxon>
        <taxon>Eutheria</taxon>
        <taxon>Laurasiatheria</taxon>
        <taxon>Chiroptera</taxon>
        <taxon>Yangochiroptera</taxon>
        <taxon>Phyllostomidae</taxon>
        <taxon>Phyllostominae</taxon>
        <taxon>Phyllostomus</taxon>
    </lineage>
</organism>
<evidence type="ECO:0000313" key="1">
    <source>
        <dbReference type="EMBL" id="KAF6125197.1"/>
    </source>
</evidence>
<dbReference type="EMBL" id="JABVXQ010000002">
    <property type="protein sequence ID" value="KAF6125197.1"/>
    <property type="molecule type" value="Genomic_DNA"/>
</dbReference>
<comment type="caution">
    <text evidence="1">The sequence shown here is derived from an EMBL/GenBank/DDBJ whole genome shotgun (WGS) entry which is preliminary data.</text>
</comment>
<gene>
    <name evidence="1" type="ORF">HJG60_009722</name>
</gene>